<dbReference type="WBParaSite" id="SSTP_0000161300.1">
    <property type="protein sequence ID" value="SSTP_0000161300.1"/>
    <property type="gene ID" value="SSTP_0000161300"/>
</dbReference>
<evidence type="ECO:0000256" key="6">
    <source>
        <dbReference type="ARBA" id="ARBA00022771"/>
    </source>
</evidence>
<evidence type="ECO:0000256" key="5">
    <source>
        <dbReference type="ARBA" id="ARBA00022737"/>
    </source>
</evidence>
<keyword evidence="11" id="KW-1185">Reference proteome</keyword>
<dbReference type="Proteomes" id="UP000035681">
    <property type="component" value="Unplaced"/>
</dbReference>
<evidence type="ECO:0000256" key="7">
    <source>
        <dbReference type="ARBA" id="ARBA00022786"/>
    </source>
</evidence>
<evidence type="ECO:0000256" key="1">
    <source>
        <dbReference type="ARBA" id="ARBA00001798"/>
    </source>
</evidence>
<keyword evidence="5" id="KW-0677">Repeat</keyword>
<feature type="region of interest" description="Disordered" evidence="9">
    <location>
        <begin position="1"/>
        <end position="20"/>
    </location>
</feature>
<sequence>MDESFSSFSSEISYSSSSSDTTNNYIPIAISKCFAKGTFSDNNGFKILNENEVYQKLISIYNLINWILPISNKVLFQLLKKYKWDIESIQNQIYNYTPDGFIEQEDINIEEAFNQSTLIKSDHINECSICYNNDYLYKLICNHECCLNCWRNYIATKIVDNDNLYFVCIETECKIMINHSDIEDILNCSDFEKNFVNVKNIFIRNIVRKYVNEVDYIIQCPNGSCRSFISYEKNIISGLECCCGGLYCKICTENFHYPLKCEMIKEFINYHVENKKDELETIQFIINQTRPCPNCRSDIDKFEGCNHITCMKCRYEFCWLCLGKWAGYNVPHDCDITKSQIYKERFSKLETVKKDVILKEKYTKYFAKYHDNKVNMNHDENLKVVMKKILETFEDIYDKKYIEKELNKLHRLLIFYRRLAMNIAIFLFFCNDPSLNMTLLECKLSLSEVFASSVHNFITYDLISLDKEVINGEIYNKTIGLFKVVSIIFEECENCFNNNYVNFLSI</sequence>
<dbReference type="InterPro" id="IPR013083">
    <property type="entry name" value="Znf_RING/FYVE/PHD"/>
</dbReference>
<dbReference type="Pfam" id="PF22191">
    <property type="entry name" value="IBR_1"/>
    <property type="match status" value="1"/>
</dbReference>
<dbReference type="GO" id="GO:0008270">
    <property type="term" value="F:zinc ion binding"/>
    <property type="evidence" value="ECO:0007669"/>
    <property type="project" value="UniProtKB-KW"/>
</dbReference>
<keyword evidence="4" id="KW-0479">Metal-binding</keyword>
<organism evidence="12">
    <name type="scientific">Strongyloides stercoralis</name>
    <name type="common">Threadworm</name>
    <dbReference type="NCBI Taxonomy" id="6248"/>
    <lineage>
        <taxon>Eukaryota</taxon>
        <taxon>Metazoa</taxon>
        <taxon>Ecdysozoa</taxon>
        <taxon>Nematoda</taxon>
        <taxon>Chromadorea</taxon>
        <taxon>Rhabditida</taxon>
        <taxon>Tylenchina</taxon>
        <taxon>Panagrolaimomorpha</taxon>
        <taxon>Strongyloidoidea</taxon>
        <taxon>Strongyloididae</taxon>
        <taxon>Strongyloides</taxon>
    </lineage>
</organism>
<dbReference type="PANTHER" id="PTHR11685">
    <property type="entry name" value="RBR FAMILY RING FINGER AND IBR DOMAIN-CONTAINING"/>
    <property type="match status" value="1"/>
</dbReference>
<evidence type="ECO:0000256" key="8">
    <source>
        <dbReference type="ARBA" id="ARBA00022833"/>
    </source>
</evidence>
<name>A0A0K0DWJ5_STRER</name>
<dbReference type="SUPFAM" id="SSF57850">
    <property type="entry name" value="RING/U-box"/>
    <property type="match status" value="2"/>
</dbReference>
<keyword evidence="3" id="KW-0808">Transferase</keyword>
<proteinExistence type="predicted"/>
<protein>
    <recommendedName>
        <fullName evidence="2">RBR-type E3 ubiquitin transferase</fullName>
        <ecNumber evidence="2">2.3.2.31</ecNumber>
    </recommendedName>
</protein>
<keyword evidence="7" id="KW-0833">Ubl conjugation pathway</keyword>
<dbReference type="InterPro" id="IPR031127">
    <property type="entry name" value="E3_UB_ligase_RBR"/>
</dbReference>
<dbReference type="PROSITE" id="PS51873">
    <property type="entry name" value="TRIAD"/>
    <property type="match status" value="1"/>
</dbReference>
<keyword evidence="8" id="KW-0862">Zinc</keyword>
<reference evidence="12" key="1">
    <citation type="submission" date="2015-08" db="UniProtKB">
        <authorList>
            <consortium name="WormBaseParasite"/>
        </authorList>
    </citation>
    <scope>IDENTIFICATION</scope>
</reference>
<dbReference type="SMART" id="SM00647">
    <property type="entry name" value="IBR"/>
    <property type="match status" value="2"/>
</dbReference>
<feature type="domain" description="RING-type" evidence="10">
    <location>
        <begin position="123"/>
        <end position="343"/>
    </location>
</feature>
<dbReference type="WBParaSite" id="TCONS_00006199.p1">
    <property type="protein sequence ID" value="TCONS_00006199.p1"/>
    <property type="gene ID" value="XLOC_004370"/>
</dbReference>
<keyword evidence="6" id="KW-0863">Zinc-finger</keyword>
<evidence type="ECO:0000256" key="9">
    <source>
        <dbReference type="SAM" id="MobiDB-lite"/>
    </source>
</evidence>
<dbReference type="AlphaFoldDB" id="A0A0K0DWJ5"/>
<accession>A0A0K0DWJ5</accession>
<dbReference type="CDD" id="cd20335">
    <property type="entry name" value="BRcat_RBR"/>
    <property type="match status" value="1"/>
</dbReference>
<evidence type="ECO:0000259" key="10">
    <source>
        <dbReference type="PROSITE" id="PS51873"/>
    </source>
</evidence>
<evidence type="ECO:0000256" key="2">
    <source>
        <dbReference type="ARBA" id="ARBA00012251"/>
    </source>
</evidence>
<dbReference type="InterPro" id="IPR002867">
    <property type="entry name" value="IBR_dom"/>
</dbReference>
<evidence type="ECO:0000313" key="12">
    <source>
        <dbReference type="WBParaSite" id="SSTP_0000161300.1"/>
    </source>
</evidence>
<dbReference type="EC" id="2.3.2.31" evidence="2"/>
<dbReference type="GO" id="GO:0016567">
    <property type="term" value="P:protein ubiquitination"/>
    <property type="evidence" value="ECO:0007669"/>
    <property type="project" value="InterPro"/>
</dbReference>
<comment type="catalytic activity">
    <reaction evidence="1">
        <text>[E2 ubiquitin-conjugating enzyme]-S-ubiquitinyl-L-cysteine + [acceptor protein]-L-lysine = [E2 ubiquitin-conjugating enzyme]-L-cysteine + [acceptor protein]-N(6)-ubiquitinyl-L-lysine.</text>
        <dbReference type="EC" id="2.3.2.31"/>
    </reaction>
</comment>
<evidence type="ECO:0000256" key="4">
    <source>
        <dbReference type="ARBA" id="ARBA00022723"/>
    </source>
</evidence>
<dbReference type="Pfam" id="PF01485">
    <property type="entry name" value="IBR"/>
    <property type="match status" value="1"/>
</dbReference>
<dbReference type="Gene3D" id="3.30.40.10">
    <property type="entry name" value="Zinc/RING finger domain, C3HC4 (zinc finger)"/>
    <property type="match status" value="1"/>
</dbReference>
<dbReference type="InterPro" id="IPR044066">
    <property type="entry name" value="TRIAD_supradom"/>
</dbReference>
<evidence type="ECO:0000313" key="11">
    <source>
        <dbReference type="Proteomes" id="UP000035681"/>
    </source>
</evidence>
<dbReference type="GO" id="GO:0061630">
    <property type="term" value="F:ubiquitin protein ligase activity"/>
    <property type="evidence" value="ECO:0007669"/>
    <property type="project" value="UniProtKB-EC"/>
</dbReference>
<dbReference type="Gene3D" id="1.20.120.1750">
    <property type="match status" value="1"/>
</dbReference>
<evidence type="ECO:0000256" key="3">
    <source>
        <dbReference type="ARBA" id="ARBA00022679"/>
    </source>
</evidence>
<dbReference type="STRING" id="6248.A0A0K0DWJ5"/>